<dbReference type="EMBL" id="JAMXQS010000009">
    <property type="protein sequence ID" value="MCO6051739.1"/>
    <property type="molecule type" value="Genomic_DNA"/>
</dbReference>
<evidence type="ECO:0000256" key="1">
    <source>
        <dbReference type="SAM" id="MobiDB-lite"/>
    </source>
</evidence>
<evidence type="ECO:0000313" key="2">
    <source>
        <dbReference type="EMBL" id="MCO6051739.1"/>
    </source>
</evidence>
<dbReference type="InterPro" id="IPR011010">
    <property type="entry name" value="DNA_brk_join_enz"/>
</dbReference>
<evidence type="ECO:0000313" key="3">
    <source>
        <dbReference type="Proteomes" id="UP001205906"/>
    </source>
</evidence>
<feature type="region of interest" description="Disordered" evidence="1">
    <location>
        <begin position="308"/>
        <end position="328"/>
    </location>
</feature>
<dbReference type="Proteomes" id="UP001205906">
    <property type="component" value="Unassembled WGS sequence"/>
</dbReference>
<comment type="caution">
    <text evidence="2">The sequence shown here is derived from an EMBL/GenBank/DDBJ whole genome shotgun (WGS) entry which is preliminary data.</text>
</comment>
<sequence length="328" mass="36108">MFAEAISKAGKEPTRTEGTGIAYVANAACVVRAAQRELGGRPTLLEVVGWFTQAHRRYQPSTIRQYKASLKTLGAVLRHQGKLAEAELAAVLQRLETPPQPMGNGPKRTSAKKRRSIRPAELRALIMSLRNSDREDDAFLAQYIGMTVMVFPRPIEWANAQRDGQRLVLVNAKTTNGRAHGPTRTIELPGMSRQQLEGIDAFLIALRTRADAKGNWQSFHRWLARQLRAACIRAGIAPLAPYSLRHLGMASAKKLFDAQTVAYLAGHACDRTASSHYAPARSGLKGVKAVIAARPENVGLVRVTGRASRREHLARREHTPHSPRPFVG</sequence>
<proteinExistence type="predicted"/>
<keyword evidence="3" id="KW-1185">Reference proteome</keyword>
<dbReference type="RefSeq" id="WP_252821615.1">
    <property type="nucleotide sequence ID" value="NZ_JAMXQS010000009.1"/>
</dbReference>
<evidence type="ECO:0008006" key="4">
    <source>
        <dbReference type="Google" id="ProtNLM"/>
    </source>
</evidence>
<feature type="compositionally biased region" description="Basic and acidic residues" evidence="1">
    <location>
        <begin position="308"/>
        <end position="320"/>
    </location>
</feature>
<dbReference type="SUPFAM" id="SSF56349">
    <property type="entry name" value="DNA breaking-rejoining enzymes"/>
    <property type="match status" value="1"/>
</dbReference>
<name>A0ABT1CA81_9HYPH</name>
<reference evidence="2 3" key="1">
    <citation type="submission" date="2022-06" db="EMBL/GenBank/DDBJ databases">
        <title>Mesorhizobium sp. strain RP14 Genome sequencing and assembly.</title>
        <authorList>
            <person name="Kim I."/>
        </authorList>
    </citation>
    <scope>NUCLEOTIDE SEQUENCE [LARGE SCALE GENOMIC DNA]</scope>
    <source>
        <strain evidence="3">RP14(2022)</strain>
    </source>
</reference>
<accession>A0ABT1CA81</accession>
<protein>
    <recommendedName>
        <fullName evidence="4">Tyr recombinase domain-containing protein</fullName>
    </recommendedName>
</protein>
<gene>
    <name evidence="2" type="ORF">NGM99_18290</name>
</gene>
<organism evidence="2 3">
    <name type="scientific">Mesorhizobium liriopis</name>
    <dbReference type="NCBI Taxonomy" id="2953882"/>
    <lineage>
        <taxon>Bacteria</taxon>
        <taxon>Pseudomonadati</taxon>
        <taxon>Pseudomonadota</taxon>
        <taxon>Alphaproteobacteria</taxon>
        <taxon>Hyphomicrobiales</taxon>
        <taxon>Phyllobacteriaceae</taxon>
        <taxon>Mesorhizobium</taxon>
    </lineage>
</organism>